<keyword evidence="9 10" id="KW-0998">Cell outer membrane</keyword>
<dbReference type="PANTHER" id="PTHR47234:SF2">
    <property type="entry name" value="TONB-DEPENDENT RECEPTOR"/>
    <property type="match status" value="1"/>
</dbReference>
<dbReference type="AlphaFoldDB" id="A0A1I4MJF8"/>
<evidence type="ECO:0000256" key="5">
    <source>
        <dbReference type="ARBA" id="ARBA00022692"/>
    </source>
</evidence>
<dbReference type="OrthoDB" id="8530571at2"/>
<keyword evidence="15" id="KW-1185">Reference proteome</keyword>
<keyword evidence="4 10" id="KW-1134">Transmembrane beta strand</keyword>
<comment type="similarity">
    <text evidence="2 10 11">Belongs to the TonB-dependent receptor family.</text>
</comment>
<evidence type="ECO:0000259" key="12">
    <source>
        <dbReference type="Pfam" id="PF00593"/>
    </source>
</evidence>
<evidence type="ECO:0000256" key="2">
    <source>
        <dbReference type="ARBA" id="ARBA00009810"/>
    </source>
</evidence>
<dbReference type="RefSeq" id="WP_093387819.1">
    <property type="nucleotide sequence ID" value="NZ_FOTW01000011.1"/>
</dbReference>
<evidence type="ECO:0000256" key="1">
    <source>
        <dbReference type="ARBA" id="ARBA00004571"/>
    </source>
</evidence>
<dbReference type="InterPro" id="IPR012910">
    <property type="entry name" value="Plug_dom"/>
</dbReference>
<dbReference type="Gene3D" id="2.170.130.10">
    <property type="entry name" value="TonB-dependent receptor, plug domain"/>
    <property type="match status" value="1"/>
</dbReference>
<evidence type="ECO:0000256" key="4">
    <source>
        <dbReference type="ARBA" id="ARBA00022452"/>
    </source>
</evidence>
<dbReference type="Pfam" id="PF07715">
    <property type="entry name" value="Plug"/>
    <property type="match status" value="1"/>
</dbReference>
<keyword evidence="8" id="KW-0675">Receptor</keyword>
<feature type="domain" description="TonB-dependent receptor plug" evidence="13">
    <location>
        <begin position="55"/>
        <end position="163"/>
    </location>
</feature>
<dbReference type="STRING" id="758825.SAMN02982985_02451"/>
<evidence type="ECO:0000313" key="15">
    <source>
        <dbReference type="Proteomes" id="UP000199470"/>
    </source>
</evidence>
<dbReference type="Pfam" id="PF00593">
    <property type="entry name" value="TonB_dep_Rec_b-barrel"/>
    <property type="match status" value="1"/>
</dbReference>
<evidence type="ECO:0000256" key="9">
    <source>
        <dbReference type="ARBA" id="ARBA00023237"/>
    </source>
</evidence>
<organism evidence="14 15">
    <name type="scientific">Rugamonas rubra</name>
    <dbReference type="NCBI Taxonomy" id="758825"/>
    <lineage>
        <taxon>Bacteria</taxon>
        <taxon>Pseudomonadati</taxon>
        <taxon>Pseudomonadota</taxon>
        <taxon>Betaproteobacteria</taxon>
        <taxon>Burkholderiales</taxon>
        <taxon>Oxalobacteraceae</taxon>
        <taxon>Telluria group</taxon>
        <taxon>Rugamonas</taxon>
    </lineage>
</organism>
<feature type="domain" description="TonB-dependent receptor-like beta-barrel" evidence="12">
    <location>
        <begin position="381"/>
        <end position="877"/>
    </location>
</feature>
<protein>
    <submittedName>
        <fullName evidence="14">Iron complex outermembrane recepter protein</fullName>
    </submittedName>
</protein>
<dbReference type="Gene3D" id="2.40.170.20">
    <property type="entry name" value="TonB-dependent receptor, beta-barrel domain"/>
    <property type="match status" value="1"/>
</dbReference>
<sequence length="916" mass="99117">MVLQQKIGVRSVRLALGVLAGTAIIAGQVRAQEQQIQKVEITGSSIKRIAVEGALPVQRLSQEAIAKSGATNVADLIQALPAMQGFTIAATAAGSNSGGRVSASIHNIGEQYTLVLLDGRRIAPSDSGSTINLNSIPMSAVERVEILTDGASALYGSDAIAGVINFILKKNQRGGTVEATYNTPTDSRKGQSYNTSLTYGAGNLEDDRFNIIASYRHDEAGPIKATDRDFAKTAYIPFSNNGNNYIYDRTSPVTVPANVAVAYKGDQPSSSFSPYLLKNGNCPALSYASLSNNANSRNCSFDFASTVEIVPQNKRDSFFTKATVKATDDIAVFALVALSRYDMTARIAPNTAPFAIDTKSALYANNVLPFLTPAQAADVAKVSGSYRTYDWGTRDAQTLTDSNHLVLGADGEIGAWSFGTGLTWSQNKIEERYVGGYARSKEFKSMLATAAFDPFALIGGQSEATKGLIQNSKFVGTLREAATTLRGIDAHASREVFTLPGGAANIGLGADYRKYSFKQTPADAAVNNEIYNVSAPGAYDMSRNSYGLFSELIAPVSKDLELSMGVRYDAIGAIDDDLAHRTVGQKQSAGTYKVSARWQPAKTVLVRGSYGTGFKAPSMLELAQPLVSAGVTASVHECPIADKVLCRPGVVQYNKMNLGNENLKPEKSKQYSIGFRYEPSSAFTIGADLWDVRIKDAVDYVSETLIFNDPVKYRSLLSTFTEPSTGNTYWAMQSPPVNLGEKHNRGIDYDLVARHRYSFGNLTANLSGTYLMKSEYTVPGDTSGAWTSSLNYFGADDQVAFRHVVRTSLTLDTGALSNTLTMNYRNGYTDAEASVRNLGTNKNEKIRLQVPSYITLDWQGRFMVTKTASIRAGIKNLLNREPPLSLRNSSGHQVGFDPRYADAMLRTFYVTGNYQF</sequence>
<dbReference type="InterPro" id="IPR037066">
    <property type="entry name" value="Plug_dom_sf"/>
</dbReference>
<dbReference type="SUPFAM" id="SSF56935">
    <property type="entry name" value="Porins"/>
    <property type="match status" value="1"/>
</dbReference>
<keyword evidence="6 11" id="KW-0798">TonB box</keyword>
<dbReference type="PANTHER" id="PTHR47234">
    <property type="match status" value="1"/>
</dbReference>
<dbReference type="CDD" id="cd01347">
    <property type="entry name" value="ligand_gated_channel"/>
    <property type="match status" value="1"/>
</dbReference>
<keyword evidence="3 10" id="KW-0813">Transport</keyword>
<accession>A0A1I4MJF8</accession>
<dbReference type="PROSITE" id="PS52016">
    <property type="entry name" value="TONB_DEPENDENT_REC_3"/>
    <property type="match status" value="1"/>
</dbReference>
<proteinExistence type="inferred from homology"/>
<keyword evidence="7 10" id="KW-0472">Membrane</keyword>
<evidence type="ECO:0000256" key="6">
    <source>
        <dbReference type="ARBA" id="ARBA00023077"/>
    </source>
</evidence>
<evidence type="ECO:0000256" key="11">
    <source>
        <dbReference type="RuleBase" id="RU003357"/>
    </source>
</evidence>
<keyword evidence="5 10" id="KW-0812">Transmembrane</keyword>
<reference evidence="14 15" key="1">
    <citation type="submission" date="2016-10" db="EMBL/GenBank/DDBJ databases">
        <authorList>
            <person name="de Groot N.N."/>
        </authorList>
    </citation>
    <scope>NUCLEOTIDE SEQUENCE [LARGE SCALE GENOMIC DNA]</scope>
    <source>
        <strain evidence="14 15">ATCC 43154</strain>
    </source>
</reference>
<dbReference type="Proteomes" id="UP000199470">
    <property type="component" value="Unassembled WGS sequence"/>
</dbReference>
<name>A0A1I4MJF8_9BURK</name>
<dbReference type="EMBL" id="FOTW01000011">
    <property type="protein sequence ID" value="SFM03582.1"/>
    <property type="molecule type" value="Genomic_DNA"/>
</dbReference>
<dbReference type="InterPro" id="IPR036942">
    <property type="entry name" value="Beta-barrel_TonB_sf"/>
</dbReference>
<dbReference type="InterPro" id="IPR000531">
    <property type="entry name" value="Beta-barrel_TonB"/>
</dbReference>
<dbReference type="GO" id="GO:0009279">
    <property type="term" value="C:cell outer membrane"/>
    <property type="evidence" value="ECO:0007669"/>
    <property type="project" value="UniProtKB-SubCell"/>
</dbReference>
<evidence type="ECO:0000256" key="10">
    <source>
        <dbReference type="PROSITE-ProRule" id="PRU01360"/>
    </source>
</evidence>
<evidence type="ECO:0000259" key="13">
    <source>
        <dbReference type="Pfam" id="PF07715"/>
    </source>
</evidence>
<dbReference type="InterPro" id="IPR039426">
    <property type="entry name" value="TonB-dep_rcpt-like"/>
</dbReference>
<evidence type="ECO:0000256" key="8">
    <source>
        <dbReference type="ARBA" id="ARBA00023170"/>
    </source>
</evidence>
<gene>
    <name evidence="14" type="ORF">SAMN02982985_02451</name>
</gene>
<comment type="subcellular location">
    <subcellularLocation>
        <location evidence="1 10">Cell outer membrane</location>
        <topology evidence="1 10">Multi-pass membrane protein</topology>
    </subcellularLocation>
</comment>
<evidence type="ECO:0000313" key="14">
    <source>
        <dbReference type="EMBL" id="SFM03582.1"/>
    </source>
</evidence>
<evidence type="ECO:0000256" key="7">
    <source>
        <dbReference type="ARBA" id="ARBA00023136"/>
    </source>
</evidence>
<evidence type="ECO:0000256" key="3">
    <source>
        <dbReference type="ARBA" id="ARBA00022448"/>
    </source>
</evidence>